<proteinExistence type="predicted"/>
<sequence length="375" mass="42144">MNLSMETVFDLLNWALEKLKQKIMGISHDAAREIVDEQYYTPPTSPRRRRRRRKELHLHKHHHPRLLFREDMYPRQGVLYSISESRSYKTDLSAFVKDKYLMETNGGGGGWLLVHDLKNTKHVFLLNVYSLHKVQLPKFDLLIDFACLSLSSPSSTSTPGAGLVAVYNIDSSTVGICNVGDNSRFVEGRLADPIASLVSIGGNLYGIMACSILNLVRVVVTKGNARLEPVGEIPRPLSLMCGRNGIKGYQGFLAAESCGRGGGVIVVVKVSRGHVDRPRGPPRPVECFRVFTFDFCTSEWAELDTLGGRTLLLGCHFSLHICRDVPNLRRNCIYFVERGDKNLYVFDTEDKLITTHLPYSGDDIQTNLLCPTWLF</sequence>
<accession>A0AAV0FXR4</accession>
<feature type="domain" description="KIB1-4 beta-propeller" evidence="2">
    <location>
        <begin position="79"/>
        <end position="347"/>
    </location>
</feature>
<dbReference type="Proteomes" id="UP001152523">
    <property type="component" value="Unassembled WGS sequence"/>
</dbReference>
<reference evidence="3" key="1">
    <citation type="submission" date="2022-07" db="EMBL/GenBank/DDBJ databases">
        <authorList>
            <person name="Macas J."/>
            <person name="Novak P."/>
            <person name="Neumann P."/>
        </authorList>
    </citation>
    <scope>NUCLEOTIDE SEQUENCE</scope>
</reference>
<organism evidence="3 4">
    <name type="scientific">Cuscuta epithymum</name>
    <dbReference type="NCBI Taxonomy" id="186058"/>
    <lineage>
        <taxon>Eukaryota</taxon>
        <taxon>Viridiplantae</taxon>
        <taxon>Streptophyta</taxon>
        <taxon>Embryophyta</taxon>
        <taxon>Tracheophyta</taxon>
        <taxon>Spermatophyta</taxon>
        <taxon>Magnoliopsida</taxon>
        <taxon>eudicotyledons</taxon>
        <taxon>Gunneridae</taxon>
        <taxon>Pentapetalae</taxon>
        <taxon>asterids</taxon>
        <taxon>lamiids</taxon>
        <taxon>Solanales</taxon>
        <taxon>Convolvulaceae</taxon>
        <taxon>Cuscuteae</taxon>
        <taxon>Cuscuta</taxon>
        <taxon>Cuscuta subgen. Cuscuta</taxon>
    </lineage>
</organism>
<feature type="region of interest" description="Disordered" evidence="1">
    <location>
        <begin position="37"/>
        <end position="56"/>
    </location>
</feature>
<gene>
    <name evidence="3" type="ORF">CEPIT_LOCUS38342</name>
</gene>
<dbReference type="PANTHER" id="PTHR40891">
    <property type="entry name" value="DUF295 DOMAIN-CONTAINING PROTEIN"/>
    <property type="match status" value="1"/>
</dbReference>
<evidence type="ECO:0000313" key="3">
    <source>
        <dbReference type="EMBL" id="CAH9140438.1"/>
    </source>
</evidence>
<keyword evidence="4" id="KW-1185">Reference proteome</keyword>
<comment type="caution">
    <text evidence="3">The sequence shown here is derived from an EMBL/GenBank/DDBJ whole genome shotgun (WGS) entry which is preliminary data.</text>
</comment>
<dbReference type="Pfam" id="PF03478">
    <property type="entry name" value="Beta-prop_KIB1-4"/>
    <property type="match status" value="1"/>
</dbReference>
<evidence type="ECO:0000259" key="2">
    <source>
        <dbReference type="Pfam" id="PF03478"/>
    </source>
</evidence>
<dbReference type="PANTHER" id="PTHR40891:SF1">
    <property type="entry name" value="DUF295 DOMAIN-CONTAINING PROTEIN"/>
    <property type="match status" value="1"/>
</dbReference>
<dbReference type="InterPro" id="IPR005174">
    <property type="entry name" value="KIB1-4_b-propeller"/>
</dbReference>
<dbReference type="AlphaFoldDB" id="A0AAV0FXR4"/>
<evidence type="ECO:0000256" key="1">
    <source>
        <dbReference type="SAM" id="MobiDB-lite"/>
    </source>
</evidence>
<dbReference type="EMBL" id="CAMAPF010001023">
    <property type="protein sequence ID" value="CAH9140438.1"/>
    <property type="molecule type" value="Genomic_DNA"/>
</dbReference>
<protein>
    <recommendedName>
        <fullName evidence="2">KIB1-4 beta-propeller domain-containing protein</fullName>
    </recommendedName>
</protein>
<feature type="compositionally biased region" description="Basic residues" evidence="1">
    <location>
        <begin position="46"/>
        <end position="56"/>
    </location>
</feature>
<name>A0AAV0FXR4_9ASTE</name>
<evidence type="ECO:0000313" key="4">
    <source>
        <dbReference type="Proteomes" id="UP001152523"/>
    </source>
</evidence>